<feature type="compositionally biased region" description="Polar residues" evidence="10">
    <location>
        <begin position="311"/>
        <end position="321"/>
    </location>
</feature>
<dbReference type="PRINTS" id="PR00619">
    <property type="entry name" value="GATAZNFINGER"/>
</dbReference>
<dbReference type="InterPro" id="IPR039355">
    <property type="entry name" value="Transcription_factor_GATA"/>
</dbReference>
<protein>
    <recommendedName>
        <fullName evidence="15">GATA-type domain-containing protein</fullName>
    </recommendedName>
</protein>
<accession>A0AAR5PTF1</accession>
<keyword evidence="14" id="KW-1185">Reference proteome</keyword>
<dbReference type="CDD" id="cd00202">
    <property type="entry name" value="ZnF_GATA"/>
    <property type="match status" value="1"/>
</dbReference>
<dbReference type="GO" id="GO:0000122">
    <property type="term" value="P:negative regulation of transcription by RNA polymerase II"/>
    <property type="evidence" value="ECO:0007669"/>
    <property type="project" value="TreeGrafter"/>
</dbReference>
<feature type="binding site" evidence="9">
    <location>
        <position position="58"/>
    </location>
    <ligand>
        <name>Zn(2+)</name>
        <dbReference type="ChEBI" id="CHEBI:29105"/>
    </ligand>
</feature>
<proteinExistence type="predicted"/>
<dbReference type="GO" id="GO:0008270">
    <property type="term" value="F:zinc ion binding"/>
    <property type="evidence" value="ECO:0007669"/>
    <property type="project" value="UniProtKB-UniRule"/>
</dbReference>
<dbReference type="GO" id="GO:0045944">
    <property type="term" value="P:positive regulation of transcription by RNA polymerase II"/>
    <property type="evidence" value="ECO:0007669"/>
    <property type="project" value="TreeGrafter"/>
</dbReference>
<dbReference type="Gene3D" id="3.40.1800.20">
    <property type="match status" value="1"/>
</dbReference>
<evidence type="ECO:0000259" key="12">
    <source>
        <dbReference type="PROSITE" id="PS51915"/>
    </source>
</evidence>
<dbReference type="EnsemblMetazoa" id="XM_019908527.1">
    <property type="protein sequence ID" value="XP_019764086.1"/>
    <property type="gene ID" value="LOC109540239"/>
</dbReference>
<dbReference type="Proteomes" id="UP000019118">
    <property type="component" value="Unassembled WGS sequence"/>
</dbReference>
<dbReference type="GO" id="GO:0005634">
    <property type="term" value="C:nucleus"/>
    <property type="evidence" value="ECO:0007669"/>
    <property type="project" value="UniProtKB-SubCell"/>
</dbReference>
<evidence type="ECO:0000256" key="3">
    <source>
        <dbReference type="ARBA" id="ARBA00022771"/>
    </source>
</evidence>
<reference evidence="14" key="1">
    <citation type="journal article" date="2013" name="Genome Biol.">
        <title>Draft genome of the mountain pine beetle, Dendroctonus ponderosae Hopkins, a major forest pest.</title>
        <authorList>
            <person name="Keeling C.I."/>
            <person name="Yuen M.M."/>
            <person name="Liao N.Y."/>
            <person name="Docking T.R."/>
            <person name="Chan S.K."/>
            <person name="Taylor G.A."/>
            <person name="Palmquist D.L."/>
            <person name="Jackman S.D."/>
            <person name="Nguyen A."/>
            <person name="Li M."/>
            <person name="Henderson H."/>
            <person name="Janes J.K."/>
            <person name="Zhao Y."/>
            <person name="Pandoh P."/>
            <person name="Moore R."/>
            <person name="Sperling F.A."/>
            <person name="Huber D.P."/>
            <person name="Birol I."/>
            <person name="Jones S.J."/>
            <person name="Bohlmann J."/>
        </authorList>
    </citation>
    <scope>NUCLEOTIDE SEQUENCE</scope>
</reference>
<evidence type="ECO:0000256" key="7">
    <source>
        <dbReference type="ARBA" id="ARBA00023242"/>
    </source>
</evidence>
<keyword evidence="5" id="KW-0805">Transcription regulation</keyword>
<dbReference type="Pfam" id="PF00320">
    <property type="entry name" value="GATA"/>
    <property type="match status" value="1"/>
</dbReference>
<keyword evidence="4 9" id="KW-0862">Zinc</keyword>
<evidence type="ECO:0008006" key="15">
    <source>
        <dbReference type="Google" id="ProtNLM"/>
    </source>
</evidence>
<dbReference type="RefSeq" id="XP_019764086.1">
    <property type="nucleotide sequence ID" value="XM_019908527.2"/>
</dbReference>
<dbReference type="GO" id="GO:0000981">
    <property type="term" value="F:DNA-binding transcription factor activity, RNA polymerase II-specific"/>
    <property type="evidence" value="ECO:0007669"/>
    <property type="project" value="TreeGrafter"/>
</dbReference>
<keyword evidence="7" id="KW-0539">Nucleus</keyword>
<name>A0AAR5PTF1_DENPD</name>
<organism evidence="13 14">
    <name type="scientific">Dendroctonus ponderosae</name>
    <name type="common">Mountain pine beetle</name>
    <dbReference type="NCBI Taxonomy" id="77166"/>
    <lineage>
        <taxon>Eukaryota</taxon>
        <taxon>Metazoa</taxon>
        <taxon>Ecdysozoa</taxon>
        <taxon>Arthropoda</taxon>
        <taxon>Hexapoda</taxon>
        <taxon>Insecta</taxon>
        <taxon>Pterygota</taxon>
        <taxon>Neoptera</taxon>
        <taxon>Endopterygota</taxon>
        <taxon>Coleoptera</taxon>
        <taxon>Polyphaga</taxon>
        <taxon>Cucujiformia</taxon>
        <taxon>Curculionidae</taxon>
        <taxon>Scolytinae</taxon>
        <taxon>Dendroctonus</taxon>
    </lineage>
</organism>
<dbReference type="Pfam" id="PF07776">
    <property type="entry name" value="zf-AD"/>
    <property type="match status" value="1"/>
</dbReference>
<dbReference type="GO" id="GO:0045165">
    <property type="term" value="P:cell fate commitment"/>
    <property type="evidence" value="ECO:0007669"/>
    <property type="project" value="TreeGrafter"/>
</dbReference>
<feature type="region of interest" description="Disordered" evidence="10">
    <location>
        <begin position="120"/>
        <end position="140"/>
    </location>
</feature>
<sequence>MFNVPPKFYQLCRLCLSEDNSERSALSIFDKDKDIPRKILCCLSISVEEDDRLPNVICVRCSDHLDLLFKFKEIATKTEEVLNNFISYAEKLRGSEEENMRHSEELLASIMSSMLNSKDIKSEQQSSIPHSDIKQEPSDHTFAAPDQHKIENSMEIDDEPQPAIIQSTSDASVIQNPSKFSAPSGSTSVLHSGPLCLQLDLSRRSPCPSPTYIHSDRMQSECSRDVSMESSAPLDLQTEPVDLQVQFQHVEPLPLQVIVSERCAVDEAKFGGQPVTGEAEEAAPIESGVIKVRPTSVLQDRRIISQECLYDQTQPEPADLSTSRKPDNPVYDEVTKDDYNVDTLSVSSSSTDPDRLEVDMSLAMEDANSSSTTSTSPSPLDNFMPGSNNESHGDFTGYPSSNGFSENMSALSGQATQILRKLITCRKLGMTITPSNPKVLNYSLFEGHSPPMQGNASLTDKEKTSARRKQSYPTKANVSEEMDSVDDSDRPRQMYAEEDNSDHVPDFTGSAPWITISGKQFNVNSNSQAAISKRVDICCTNCRTQTTTIWRRNVRGEMVCNACGLYFKLHGVDRPLAMRRDTIHTRRRRPKAQERSGGRGDGVDRRKKTDYEAFLKDTRPLDPRHVPRLPTLVSEKHDTDSMLSALRRQLQPHLVMALRQGTTNQGLLFSQIPQSMPPPPFLPANRDSSEGSVPELEDDEESIADLPLNLVSTQLAETETH</sequence>
<keyword evidence="6" id="KW-0804">Transcription</keyword>
<feature type="region of interest" description="Disordered" evidence="10">
    <location>
        <begin position="672"/>
        <end position="721"/>
    </location>
</feature>
<reference evidence="13" key="2">
    <citation type="submission" date="2024-08" db="UniProtKB">
        <authorList>
            <consortium name="EnsemblMetazoa"/>
        </authorList>
    </citation>
    <scope>IDENTIFICATION</scope>
</reference>
<evidence type="ECO:0000256" key="10">
    <source>
        <dbReference type="SAM" id="MobiDB-lite"/>
    </source>
</evidence>
<evidence type="ECO:0000313" key="13">
    <source>
        <dbReference type="EnsemblMetazoa" id="XP_019764086.1"/>
    </source>
</evidence>
<dbReference type="SUPFAM" id="SSF57716">
    <property type="entry name" value="Glucocorticoid receptor-like (DNA-binding domain)"/>
    <property type="match status" value="2"/>
</dbReference>
<feature type="binding site" evidence="9">
    <location>
        <position position="61"/>
    </location>
    <ligand>
        <name>Zn(2+)</name>
        <dbReference type="ChEBI" id="CHEBI:29105"/>
    </ligand>
</feature>
<feature type="binding site" evidence="9">
    <location>
        <position position="15"/>
    </location>
    <ligand>
        <name>Zn(2+)</name>
        <dbReference type="ChEBI" id="CHEBI:29105"/>
    </ligand>
</feature>
<comment type="subcellular location">
    <subcellularLocation>
        <location evidence="1">Nucleus</location>
    </subcellularLocation>
</comment>
<keyword evidence="3 8" id="KW-0863">Zinc-finger</keyword>
<dbReference type="InterPro" id="IPR012934">
    <property type="entry name" value="Znf_AD"/>
</dbReference>
<evidence type="ECO:0000256" key="4">
    <source>
        <dbReference type="ARBA" id="ARBA00022833"/>
    </source>
</evidence>
<feature type="region of interest" description="Disordered" evidence="10">
    <location>
        <begin position="451"/>
        <end position="489"/>
    </location>
</feature>
<evidence type="ECO:0000259" key="11">
    <source>
        <dbReference type="PROSITE" id="PS50114"/>
    </source>
</evidence>
<dbReference type="SMART" id="SM00868">
    <property type="entry name" value="zf-AD"/>
    <property type="match status" value="1"/>
</dbReference>
<evidence type="ECO:0000313" key="14">
    <source>
        <dbReference type="Proteomes" id="UP000019118"/>
    </source>
</evidence>
<dbReference type="PROSITE" id="PS50114">
    <property type="entry name" value="GATA_ZN_FINGER_2"/>
    <property type="match status" value="1"/>
</dbReference>
<evidence type="ECO:0000256" key="6">
    <source>
        <dbReference type="ARBA" id="ARBA00023163"/>
    </source>
</evidence>
<evidence type="ECO:0000256" key="1">
    <source>
        <dbReference type="ARBA" id="ARBA00004123"/>
    </source>
</evidence>
<dbReference type="SMART" id="SM00401">
    <property type="entry name" value="ZnF_GATA"/>
    <property type="match status" value="1"/>
</dbReference>
<dbReference type="PROSITE" id="PS00344">
    <property type="entry name" value="GATA_ZN_FINGER_1"/>
    <property type="match status" value="1"/>
</dbReference>
<dbReference type="AlphaFoldDB" id="A0AAR5PTF1"/>
<dbReference type="PROSITE" id="PS51915">
    <property type="entry name" value="ZAD"/>
    <property type="match status" value="1"/>
</dbReference>
<feature type="region of interest" description="Disordered" evidence="10">
    <location>
        <begin position="580"/>
        <end position="609"/>
    </location>
</feature>
<dbReference type="InterPro" id="IPR013088">
    <property type="entry name" value="Znf_NHR/GATA"/>
</dbReference>
<dbReference type="PANTHER" id="PTHR10071:SF337">
    <property type="entry name" value="GATA-BINDING FACTOR A"/>
    <property type="match status" value="1"/>
</dbReference>
<dbReference type="GeneID" id="109540239"/>
<evidence type="ECO:0000256" key="2">
    <source>
        <dbReference type="ARBA" id="ARBA00022723"/>
    </source>
</evidence>
<evidence type="ECO:0000256" key="5">
    <source>
        <dbReference type="ARBA" id="ARBA00023015"/>
    </source>
</evidence>
<dbReference type="FunFam" id="3.30.50.10:FF:000002">
    <property type="entry name" value="Gata transcription factor gatad"/>
    <property type="match status" value="1"/>
</dbReference>
<feature type="compositionally biased region" description="Polar residues" evidence="10">
    <location>
        <begin position="710"/>
        <end position="721"/>
    </location>
</feature>
<evidence type="ECO:0000256" key="8">
    <source>
        <dbReference type="PROSITE-ProRule" id="PRU00094"/>
    </source>
</evidence>
<dbReference type="GO" id="GO:0000978">
    <property type="term" value="F:RNA polymerase II cis-regulatory region sequence-specific DNA binding"/>
    <property type="evidence" value="ECO:0007669"/>
    <property type="project" value="TreeGrafter"/>
</dbReference>
<evidence type="ECO:0000256" key="9">
    <source>
        <dbReference type="PROSITE-ProRule" id="PRU01263"/>
    </source>
</evidence>
<feature type="domain" description="GATA-type" evidence="11">
    <location>
        <begin position="533"/>
        <end position="586"/>
    </location>
</feature>
<feature type="region of interest" description="Disordered" evidence="10">
    <location>
        <begin position="308"/>
        <end position="334"/>
    </location>
</feature>
<feature type="compositionally biased region" description="Basic and acidic residues" evidence="10">
    <location>
        <begin position="591"/>
        <end position="609"/>
    </location>
</feature>
<keyword evidence="2 9" id="KW-0479">Metal-binding</keyword>
<dbReference type="InterPro" id="IPR000679">
    <property type="entry name" value="Znf_GATA"/>
</dbReference>
<dbReference type="Gene3D" id="3.30.50.10">
    <property type="entry name" value="Erythroid Transcription Factor GATA-1, subunit A"/>
    <property type="match status" value="1"/>
</dbReference>
<dbReference type="PANTHER" id="PTHR10071">
    <property type="entry name" value="TRANSCRIPTION FACTOR GATA FAMILY MEMBER"/>
    <property type="match status" value="1"/>
</dbReference>
<feature type="binding site" evidence="9">
    <location>
        <position position="12"/>
    </location>
    <ligand>
        <name>Zn(2+)</name>
        <dbReference type="ChEBI" id="CHEBI:29105"/>
    </ligand>
</feature>
<dbReference type="KEGG" id="dpa:109540239"/>
<feature type="compositionally biased region" description="Basic and acidic residues" evidence="10">
    <location>
        <begin position="322"/>
        <end position="334"/>
    </location>
</feature>
<feature type="domain" description="ZAD" evidence="12">
    <location>
        <begin position="10"/>
        <end position="85"/>
    </location>
</feature>